<keyword evidence="1" id="KW-0812">Transmembrane</keyword>
<gene>
    <name evidence="2" type="ORF">HELGO_WM42854</name>
</gene>
<feature type="transmembrane region" description="Helical" evidence="1">
    <location>
        <begin position="95"/>
        <end position="115"/>
    </location>
</feature>
<dbReference type="AlphaFoldDB" id="A0A6S6T8E8"/>
<accession>A0A6S6T8E8</accession>
<keyword evidence="1" id="KW-1133">Transmembrane helix</keyword>
<sequence length="244" mass="26741">MTDYTMTTNAKPQKRSTPFADLVFSIIIPSIILLKLSSPDSLGATPALLLALAFPISWGLYSLLVNKSFNFIALLGLVSVGLTGGIGLLKLDPQWLAIKEATIPALIGIAVLILAQTKYSLLNWLVFNPTIMNVEKIKARLAETGQGKHFESRLLIATYYLAGTFMLSAVLNYVLAKWLVTSPAGSEAFNQELAKMTMMSYPVIAIPSTLAMIGIIYFLWKSIHTSTGLEFEEIMAGNHNEKRK</sequence>
<feature type="transmembrane region" description="Helical" evidence="1">
    <location>
        <begin position="154"/>
        <end position="179"/>
    </location>
</feature>
<evidence type="ECO:0000313" key="2">
    <source>
        <dbReference type="EMBL" id="CAA6817092.1"/>
    </source>
</evidence>
<keyword evidence="1" id="KW-0472">Membrane</keyword>
<dbReference type="PIRSF" id="PIRSF028137">
    <property type="entry name" value="UCP028137"/>
    <property type="match status" value="1"/>
</dbReference>
<dbReference type="NCBIfam" id="NF041646">
    <property type="entry name" value="VC0807_fam"/>
    <property type="match status" value="1"/>
</dbReference>
<proteinExistence type="predicted"/>
<organism evidence="2">
    <name type="scientific">uncultured Thiotrichaceae bacterium</name>
    <dbReference type="NCBI Taxonomy" id="298394"/>
    <lineage>
        <taxon>Bacteria</taxon>
        <taxon>Pseudomonadati</taxon>
        <taxon>Pseudomonadota</taxon>
        <taxon>Gammaproteobacteria</taxon>
        <taxon>Thiotrichales</taxon>
        <taxon>Thiotrichaceae</taxon>
        <taxon>environmental samples</taxon>
    </lineage>
</organism>
<feature type="transmembrane region" description="Helical" evidence="1">
    <location>
        <begin position="44"/>
        <end position="64"/>
    </location>
</feature>
<name>A0A6S6T8E8_9GAMM</name>
<feature type="transmembrane region" description="Helical" evidence="1">
    <location>
        <begin position="199"/>
        <end position="220"/>
    </location>
</feature>
<dbReference type="EMBL" id="CACVAY010000081">
    <property type="protein sequence ID" value="CAA6817092.1"/>
    <property type="molecule type" value="Genomic_DNA"/>
</dbReference>
<feature type="transmembrane region" description="Helical" evidence="1">
    <location>
        <begin position="71"/>
        <end position="89"/>
    </location>
</feature>
<evidence type="ECO:0000256" key="1">
    <source>
        <dbReference type="SAM" id="Phobius"/>
    </source>
</evidence>
<feature type="transmembrane region" description="Helical" evidence="1">
    <location>
        <begin position="19"/>
        <end position="38"/>
    </location>
</feature>
<protein>
    <submittedName>
        <fullName evidence="2">MFS transporter</fullName>
    </submittedName>
</protein>
<reference evidence="2" key="1">
    <citation type="submission" date="2020-01" db="EMBL/GenBank/DDBJ databases">
        <authorList>
            <person name="Meier V. D."/>
            <person name="Meier V D."/>
        </authorList>
    </citation>
    <scope>NUCLEOTIDE SEQUENCE</scope>
    <source>
        <strain evidence="2">HLG_WM_MAG_07</strain>
    </source>
</reference>
<dbReference type="InterPro" id="IPR016870">
    <property type="entry name" value="UCP028137"/>
</dbReference>